<evidence type="ECO:0000256" key="3">
    <source>
        <dbReference type="ARBA" id="ARBA00022806"/>
    </source>
</evidence>
<keyword evidence="8" id="KW-1185">Reference proteome</keyword>
<proteinExistence type="predicted"/>
<evidence type="ECO:0000313" key="8">
    <source>
        <dbReference type="Proteomes" id="UP000076078"/>
    </source>
</evidence>
<dbReference type="STRING" id="361077.A0A151Z2M5"/>
<protein>
    <submittedName>
        <fullName evidence="7">Helicase</fullName>
    </submittedName>
</protein>
<feature type="domain" description="DNA2/NAM7 helicase helicase" evidence="5">
    <location>
        <begin position="435"/>
        <end position="526"/>
    </location>
</feature>
<evidence type="ECO:0000256" key="1">
    <source>
        <dbReference type="ARBA" id="ARBA00022741"/>
    </source>
</evidence>
<dbReference type="PANTHER" id="PTHR10887:SF495">
    <property type="entry name" value="HELICASE SENATAXIN ISOFORM X1-RELATED"/>
    <property type="match status" value="1"/>
</dbReference>
<dbReference type="GO" id="GO:0005524">
    <property type="term" value="F:ATP binding"/>
    <property type="evidence" value="ECO:0007669"/>
    <property type="project" value="UniProtKB-KW"/>
</dbReference>
<organism evidence="7 8">
    <name type="scientific">Tieghemostelium lacteum</name>
    <name type="common">Slime mold</name>
    <name type="synonym">Dictyostelium lacteum</name>
    <dbReference type="NCBI Taxonomy" id="361077"/>
    <lineage>
        <taxon>Eukaryota</taxon>
        <taxon>Amoebozoa</taxon>
        <taxon>Evosea</taxon>
        <taxon>Eumycetozoa</taxon>
        <taxon>Dictyostelia</taxon>
        <taxon>Dictyosteliales</taxon>
        <taxon>Raperosteliaceae</taxon>
        <taxon>Tieghemostelium</taxon>
    </lineage>
</organism>
<dbReference type="FunFam" id="3.40.50.300:FF:000326">
    <property type="entry name" value="P-loop containing nucleoside triphosphate hydrolase"/>
    <property type="match status" value="1"/>
</dbReference>
<dbReference type="SUPFAM" id="SSF52540">
    <property type="entry name" value="P-loop containing nucleoside triphosphate hydrolases"/>
    <property type="match status" value="1"/>
</dbReference>
<dbReference type="AlphaFoldDB" id="A0A151Z2M5"/>
<dbReference type="InterPro" id="IPR027417">
    <property type="entry name" value="P-loop_NTPase"/>
</dbReference>
<keyword evidence="4" id="KW-0067">ATP-binding</keyword>
<dbReference type="InterPro" id="IPR047187">
    <property type="entry name" value="SF1_C_Upf1"/>
</dbReference>
<dbReference type="PANTHER" id="PTHR10887">
    <property type="entry name" value="DNA2/NAM7 HELICASE FAMILY"/>
    <property type="match status" value="1"/>
</dbReference>
<dbReference type="GO" id="GO:0016787">
    <property type="term" value="F:hydrolase activity"/>
    <property type="evidence" value="ECO:0007669"/>
    <property type="project" value="UniProtKB-KW"/>
</dbReference>
<evidence type="ECO:0000313" key="7">
    <source>
        <dbReference type="EMBL" id="KYQ88203.1"/>
    </source>
</evidence>
<dbReference type="InParanoid" id="A0A151Z2M5"/>
<dbReference type="CDD" id="cd18808">
    <property type="entry name" value="SF1_C_Upf1"/>
    <property type="match status" value="1"/>
</dbReference>
<feature type="domain" description="DNA2/NAM7 helicase-like C-terminal" evidence="6">
    <location>
        <begin position="534"/>
        <end position="719"/>
    </location>
</feature>
<dbReference type="InterPro" id="IPR041679">
    <property type="entry name" value="DNA2/NAM7-like_C"/>
</dbReference>
<evidence type="ECO:0000256" key="4">
    <source>
        <dbReference type="ARBA" id="ARBA00022840"/>
    </source>
</evidence>
<reference evidence="7 8" key="1">
    <citation type="submission" date="2015-12" db="EMBL/GenBank/DDBJ databases">
        <title>Dictyostelia acquired genes for synthesis and detection of signals that induce cell-type specialization by lateral gene transfer from prokaryotes.</title>
        <authorList>
            <person name="Gloeckner G."/>
            <person name="Schaap P."/>
        </authorList>
    </citation>
    <scope>NUCLEOTIDE SEQUENCE [LARGE SCALE GENOMIC DNA]</scope>
    <source>
        <strain evidence="7 8">TK</strain>
    </source>
</reference>
<evidence type="ECO:0000259" key="5">
    <source>
        <dbReference type="Pfam" id="PF13086"/>
    </source>
</evidence>
<dbReference type="Proteomes" id="UP000076078">
    <property type="component" value="Unassembled WGS sequence"/>
</dbReference>
<evidence type="ECO:0000256" key="2">
    <source>
        <dbReference type="ARBA" id="ARBA00022801"/>
    </source>
</evidence>
<dbReference type="InterPro" id="IPR045055">
    <property type="entry name" value="DNA2/NAM7-like"/>
</dbReference>
<evidence type="ECO:0000259" key="6">
    <source>
        <dbReference type="Pfam" id="PF13087"/>
    </source>
</evidence>
<keyword evidence="3 7" id="KW-0347">Helicase</keyword>
<dbReference type="Pfam" id="PF13086">
    <property type="entry name" value="AAA_11"/>
    <property type="match status" value="1"/>
</dbReference>
<dbReference type="GO" id="GO:0004386">
    <property type="term" value="F:helicase activity"/>
    <property type="evidence" value="ECO:0007669"/>
    <property type="project" value="UniProtKB-KW"/>
</dbReference>
<gene>
    <name evidence="7" type="ORF">DLAC_10889</name>
</gene>
<name>A0A151Z2M5_TIELA</name>
<accession>A0A151Z2M5</accession>
<dbReference type="EMBL" id="LODT01000051">
    <property type="protein sequence ID" value="KYQ88203.1"/>
    <property type="molecule type" value="Genomic_DNA"/>
</dbReference>
<dbReference type="OMA" id="TSIFRNT"/>
<dbReference type="Gene3D" id="3.40.50.300">
    <property type="entry name" value="P-loop containing nucleotide triphosphate hydrolases"/>
    <property type="match status" value="2"/>
</dbReference>
<keyword evidence="1" id="KW-0547">Nucleotide-binding</keyword>
<keyword evidence="2" id="KW-0378">Hydrolase</keyword>
<dbReference type="Pfam" id="PF13087">
    <property type="entry name" value="AAA_12"/>
    <property type="match status" value="1"/>
</dbReference>
<comment type="caution">
    <text evidence="7">The sequence shown here is derived from an EMBL/GenBank/DDBJ whole genome shotgun (WGS) entry which is preliminary data.</text>
</comment>
<dbReference type="OrthoDB" id="6513042at2759"/>
<dbReference type="GO" id="GO:0005694">
    <property type="term" value="C:chromosome"/>
    <property type="evidence" value="ECO:0007669"/>
    <property type="project" value="UniProtKB-ARBA"/>
</dbReference>
<sequence length="800" mass="91236">MDVVELDDVDLIDQNSNHINQDGKINFGKGWKSLNFTLEFEKIIEKQNLIEKSSNINKSGSKSSSSSSINTGLPIVVSSVLLKKKQSYFEKFKKLLILESIAEKSNFEKKLISTPLEKLQRNGLTLLNLSSTYCNKTMSDEYIIRFYIDANNSIDQFNQKNISSKSTTTKTIDVDCPILKVFQNNEYSKILLGDLVLISRENPLTDTEVYEATLVSFQKSEFLLSIKSTTLTEKSIRTLFSNSGSKWRIDVGNNKISMERMMLALIKVSSADLIYHTKLYDILLSQCKMGKTMNDSAMESYHTIKSFPIDYSQWKLNSTQRDIIEKCAQRRLSLVVGPPGTGKTYTAIHLIRLLVHLHRFSKTENVGHGNGQHFKILVTAYTNVGVDNIMEPLIQSGIRVLRIGVPSKIRSELEEHTLEYILEKRMARILSQHQKQKKTTHTPTALFNYQQKERQEIDSILQEYDVICTTCISSGREILSQQIFPIVLIDEASQATEPSLLIPLLKSSQQLIMFGDHNQLPPTVVSLEASKQGLSTSLFERLIIQDKVEALQLTNQYRMHSAISKFSSDEFYNGTIINAVDDQYRLPPKHYYPIQFIDLPNSKDQITHQSYYNSMEIQTVCDIVRDLTSSSSSSNRISPKRIGIISPYGAQSQKLNESLSDIKMFCSTVDSYQGREKDIIILSTVRSNSSHSIGFLSDWRRLNVSLTRAKSSLIIVGNSQTLSTDKHWLNLLKYLKLNNYYFINTIQPNNNTTTTTTTEHAVKNTKEKSKKRDINFIYKYEEVENYSAKEVILKKSKKNK</sequence>
<dbReference type="InterPro" id="IPR041677">
    <property type="entry name" value="DNA2/NAM7_AAA_11"/>
</dbReference>